<evidence type="ECO:0000256" key="3">
    <source>
        <dbReference type="ARBA" id="ARBA00022741"/>
    </source>
</evidence>
<dbReference type="InterPro" id="IPR035872">
    <property type="entry name" value="EEVS-like"/>
</dbReference>
<evidence type="ECO:0000256" key="2">
    <source>
        <dbReference type="ARBA" id="ARBA00022723"/>
    </source>
</evidence>
<evidence type="ECO:0000256" key="4">
    <source>
        <dbReference type="ARBA" id="ARBA00023027"/>
    </source>
</evidence>
<protein>
    <recommendedName>
        <fullName evidence="10">3-dehydroquinate synthase domain-containing protein</fullName>
    </recommendedName>
</protein>
<organism evidence="8 9">
    <name type="scientific">Tilletia horrida</name>
    <dbReference type="NCBI Taxonomy" id="155126"/>
    <lineage>
        <taxon>Eukaryota</taxon>
        <taxon>Fungi</taxon>
        <taxon>Dikarya</taxon>
        <taxon>Basidiomycota</taxon>
        <taxon>Ustilaginomycotina</taxon>
        <taxon>Exobasidiomycetes</taxon>
        <taxon>Tilletiales</taxon>
        <taxon>Tilletiaceae</taxon>
        <taxon>Tilletia</taxon>
    </lineage>
</organism>
<dbReference type="Gene3D" id="3.40.50.1970">
    <property type="match status" value="1"/>
</dbReference>
<evidence type="ECO:0000313" key="9">
    <source>
        <dbReference type="Proteomes" id="UP001176517"/>
    </source>
</evidence>
<dbReference type="InterPro" id="IPR030960">
    <property type="entry name" value="DHQS/DOIS_N"/>
</dbReference>
<dbReference type="PANTHER" id="PTHR43622">
    <property type="entry name" value="3-DEHYDROQUINATE SYNTHASE"/>
    <property type="match status" value="1"/>
</dbReference>
<dbReference type="GO" id="GO:0017000">
    <property type="term" value="P:antibiotic biosynthetic process"/>
    <property type="evidence" value="ECO:0007669"/>
    <property type="project" value="InterPro"/>
</dbReference>
<dbReference type="InterPro" id="IPR050071">
    <property type="entry name" value="Dehydroquinate_synthase"/>
</dbReference>
<dbReference type="Gene3D" id="1.20.1090.10">
    <property type="entry name" value="Dehydroquinate synthase-like - alpha domain"/>
    <property type="match status" value="1"/>
</dbReference>
<evidence type="ECO:0000259" key="6">
    <source>
        <dbReference type="Pfam" id="PF01761"/>
    </source>
</evidence>
<dbReference type="Pfam" id="PF24621">
    <property type="entry name" value="DHQS_C"/>
    <property type="match status" value="1"/>
</dbReference>
<dbReference type="SUPFAM" id="SSF56796">
    <property type="entry name" value="Dehydroquinate synthase-like"/>
    <property type="match status" value="1"/>
</dbReference>
<comment type="cofactor">
    <cofactor evidence="1">
        <name>NAD(+)</name>
        <dbReference type="ChEBI" id="CHEBI:57540"/>
    </cofactor>
</comment>
<accession>A0AAN6GNT8</accession>
<reference evidence="8" key="1">
    <citation type="journal article" date="2023" name="PhytoFront">
        <title>Draft Genome Resources of Seven Strains of Tilletia horrida, Causal Agent of Kernel Smut of Rice.</title>
        <authorList>
            <person name="Khanal S."/>
            <person name="Antony Babu S."/>
            <person name="Zhou X.G."/>
        </authorList>
    </citation>
    <scope>NUCLEOTIDE SEQUENCE</scope>
    <source>
        <strain evidence="8">TX6</strain>
    </source>
</reference>
<dbReference type="AlphaFoldDB" id="A0AAN6GNT8"/>
<dbReference type="FunFam" id="1.20.1090.10:FF:000015">
    <property type="entry name" value="3-dehydroquinate synthase protein"/>
    <property type="match status" value="1"/>
</dbReference>
<evidence type="ECO:0008006" key="10">
    <source>
        <dbReference type="Google" id="ProtNLM"/>
    </source>
</evidence>
<dbReference type="GO" id="GO:0046872">
    <property type="term" value="F:metal ion binding"/>
    <property type="evidence" value="ECO:0007669"/>
    <property type="project" value="UniProtKB-KW"/>
</dbReference>
<evidence type="ECO:0000256" key="1">
    <source>
        <dbReference type="ARBA" id="ARBA00001911"/>
    </source>
</evidence>
<proteinExistence type="predicted"/>
<gene>
    <name evidence="8" type="ORF">OC846_006360</name>
</gene>
<dbReference type="FunFam" id="3.40.50.1970:FF:000018">
    <property type="entry name" value="Related to 2-epi-5-epi-valiolone synthase"/>
    <property type="match status" value="1"/>
</dbReference>
<dbReference type="PANTHER" id="PTHR43622:SF3">
    <property type="entry name" value="2-EPI-5-EPI-VALIOLONE SYNTHASE"/>
    <property type="match status" value="1"/>
</dbReference>
<evidence type="ECO:0000256" key="5">
    <source>
        <dbReference type="ARBA" id="ARBA00023239"/>
    </source>
</evidence>
<keyword evidence="5" id="KW-0456">Lyase</keyword>
<keyword evidence="4" id="KW-0520">NAD</keyword>
<comment type="caution">
    <text evidence="8">The sequence shown here is derived from an EMBL/GenBank/DDBJ whole genome shotgun (WGS) entry which is preliminary data.</text>
</comment>
<dbReference type="InterPro" id="IPR056179">
    <property type="entry name" value="DHQS_C"/>
</dbReference>
<dbReference type="CDD" id="cd08199">
    <property type="entry name" value="EEVS"/>
    <property type="match status" value="1"/>
</dbReference>
<dbReference type="Proteomes" id="UP001176517">
    <property type="component" value="Unassembled WGS sequence"/>
</dbReference>
<dbReference type="GO" id="GO:0003856">
    <property type="term" value="F:3-dehydroquinate synthase activity"/>
    <property type="evidence" value="ECO:0007669"/>
    <property type="project" value="TreeGrafter"/>
</dbReference>
<sequence>MCDCSAPSSDMSATVRELPAGPNCTGPGYAIQGSEELRYSYSFVDDVFSPKKNDLATLYTKWKRVLVLLDENVNALYGDKIRTYFATYNIEPTLHVFKGGELNKNMDTMLGFVDAMDNFGLIRKEPVLVVGGGLASDIAGYACASYRRSTNYIRVSTTLIGLIDASISIKVGINHGKLKNRLGAFHCPQVTFLDFQFLKTLPVGQIRNGFAEIMKISHCAEKRVWDLLVKYGPQLVETGFGRKENGSAELKAVADEVCRRAIFKMLELESPNLHEIGLDRVIASGHGISPTLELAPFPPLRHGHAITVDMSYTIILSHARGLLTAEERDEWFTLAHGVGLTIDHAALDNELLHRSVAAIIKTRDGLQRFVLAGPNGYGNCVFANDITAEEHESTLAALKSYVKQRFPTYPGEGQDAYADAGDLGADPVAMLQEKIKNGELPAPAAAPAGAPTQKLQATKIVESVLQSAPAAKIAA</sequence>
<dbReference type="EMBL" id="JAPDMZ010000344">
    <property type="protein sequence ID" value="KAK0543604.1"/>
    <property type="molecule type" value="Genomic_DNA"/>
</dbReference>
<keyword evidence="9" id="KW-1185">Reference proteome</keyword>
<name>A0AAN6GNT8_9BASI</name>
<keyword evidence="2" id="KW-0479">Metal-binding</keyword>
<evidence type="ECO:0000259" key="7">
    <source>
        <dbReference type="Pfam" id="PF24621"/>
    </source>
</evidence>
<keyword evidence="3" id="KW-0547">Nucleotide-binding</keyword>
<feature type="domain" description="3-dehydroquinate synthase C-terminal" evidence="7">
    <location>
        <begin position="209"/>
        <end position="352"/>
    </location>
</feature>
<dbReference type="GO" id="GO:0000166">
    <property type="term" value="F:nucleotide binding"/>
    <property type="evidence" value="ECO:0007669"/>
    <property type="project" value="UniProtKB-KW"/>
</dbReference>
<dbReference type="Pfam" id="PF01761">
    <property type="entry name" value="DHQ_synthase"/>
    <property type="match status" value="1"/>
</dbReference>
<feature type="domain" description="3-dehydroquinate synthase N-terminal" evidence="6">
    <location>
        <begin position="96"/>
        <end position="207"/>
    </location>
</feature>
<evidence type="ECO:0000313" key="8">
    <source>
        <dbReference type="EMBL" id="KAK0543604.1"/>
    </source>
</evidence>